<gene>
    <name evidence="5" type="ORF">BSU04_04850</name>
</gene>
<dbReference type="InterPro" id="IPR029063">
    <property type="entry name" value="SAM-dependent_MTases_sf"/>
</dbReference>
<evidence type="ECO:0000313" key="5">
    <source>
        <dbReference type="EMBL" id="OXC79870.1"/>
    </source>
</evidence>
<comment type="caution">
    <text evidence="5">The sequence shown here is derived from an EMBL/GenBank/DDBJ whole genome shotgun (WGS) entry which is preliminary data.</text>
</comment>
<accession>A0A226XA55</accession>
<evidence type="ECO:0000256" key="2">
    <source>
        <dbReference type="ARBA" id="ARBA00022603"/>
    </source>
</evidence>
<dbReference type="Pfam" id="PF08241">
    <property type="entry name" value="Methyltransf_11"/>
    <property type="match status" value="1"/>
</dbReference>
<keyword evidence="2 5" id="KW-0489">Methyltransferase</keyword>
<dbReference type="Proteomes" id="UP000214720">
    <property type="component" value="Unassembled WGS sequence"/>
</dbReference>
<dbReference type="GO" id="GO:0008757">
    <property type="term" value="F:S-adenosylmethionine-dependent methyltransferase activity"/>
    <property type="evidence" value="ECO:0007669"/>
    <property type="project" value="InterPro"/>
</dbReference>
<dbReference type="EMBL" id="MTHB01000029">
    <property type="protein sequence ID" value="OXC79870.1"/>
    <property type="molecule type" value="Genomic_DNA"/>
</dbReference>
<dbReference type="InterPro" id="IPR013216">
    <property type="entry name" value="Methyltransf_11"/>
</dbReference>
<evidence type="ECO:0000256" key="3">
    <source>
        <dbReference type="ARBA" id="ARBA00022679"/>
    </source>
</evidence>
<dbReference type="PANTHER" id="PTHR44942:SF4">
    <property type="entry name" value="METHYLTRANSFERASE TYPE 11 DOMAIN-CONTAINING PROTEIN"/>
    <property type="match status" value="1"/>
</dbReference>
<evidence type="ECO:0000259" key="4">
    <source>
        <dbReference type="Pfam" id="PF08241"/>
    </source>
</evidence>
<evidence type="ECO:0000256" key="1">
    <source>
        <dbReference type="ARBA" id="ARBA00008361"/>
    </source>
</evidence>
<dbReference type="Gene3D" id="3.40.50.150">
    <property type="entry name" value="Vaccinia Virus protein VP39"/>
    <property type="match status" value="1"/>
</dbReference>
<sequence>MMSKTIHGVHHAAADGYATAETADTYVRGRPDYPPEIGDWLRDQLGLRAGTTVVDLGAGTGKFTPRLISTGAKVVAVEPVAAMLGKLSAALPQVQTCAGTAESIPLPDASVDAVVCAQSFHWFSTHAALAEILRVLKPGGKLGMIWNLRDARVPWVARLDAIVNRVEGDTPRYYTGAWRCAFPFDGFGPLNEHQFNVGHTGSPEDVILNRVRSMSFIAALGADERDKIDSEVKALIAGEPLLAGNDVVTVPYETSAFYVKKLAR</sequence>
<reference evidence="6" key="1">
    <citation type="submission" date="2017-01" db="EMBL/GenBank/DDBJ databases">
        <title>Genome Analysis of Deinococcus marmoris KOPRI26562.</title>
        <authorList>
            <person name="Kim J.H."/>
            <person name="Oh H.-M."/>
        </authorList>
    </citation>
    <scope>NUCLEOTIDE SEQUENCE [LARGE SCALE GENOMIC DNA]</scope>
    <source>
        <strain evidence="6">PAMC 26633</strain>
    </source>
</reference>
<evidence type="ECO:0000313" key="6">
    <source>
        <dbReference type="Proteomes" id="UP000214720"/>
    </source>
</evidence>
<dbReference type="SUPFAM" id="SSF53335">
    <property type="entry name" value="S-adenosyl-L-methionine-dependent methyltransferases"/>
    <property type="match status" value="1"/>
</dbReference>
<comment type="similarity">
    <text evidence="1">Belongs to the methyltransferase superfamily.</text>
</comment>
<dbReference type="PANTHER" id="PTHR44942">
    <property type="entry name" value="METHYLTRANSF_11 DOMAIN-CONTAINING PROTEIN"/>
    <property type="match status" value="1"/>
</dbReference>
<dbReference type="InterPro" id="IPR051052">
    <property type="entry name" value="Diverse_substrate_MTase"/>
</dbReference>
<protein>
    <submittedName>
        <fullName evidence="5">Methyltransferase</fullName>
    </submittedName>
</protein>
<dbReference type="CDD" id="cd02440">
    <property type="entry name" value="AdoMet_MTases"/>
    <property type="match status" value="1"/>
</dbReference>
<name>A0A226XA55_CABSO</name>
<organism evidence="5 6">
    <name type="scientific">Caballeronia sordidicola</name>
    <name type="common">Burkholderia sordidicola</name>
    <dbReference type="NCBI Taxonomy" id="196367"/>
    <lineage>
        <taxon>Bacteria</taxon>
        <taxon>Pseudomonadati</taxon>
        <taxon>Pseudomonadota</taxon>
        <taxon>Betaproteobacteria</taxon>
        <taxon>Burkholderiales</taxon>
        <taxon>Burkholderiaceae</taxon>
        <taxon>Caballeronia</taxon>
    </lineage>
</organism>
<feature type="domain" description="Methyltransferase type 11" evidence="4">
    <location>
        <begin position="54"/>
        <end position="142"/>
    </location>
</feature>
<dbReference type="AlphaFoldDB" id="A0A226XA55"/>
<keyword evidence="3 5" id="KW-0808">Transferase</keyword>
<dbReference type="GO" id="GO:0032259">
    <property type="term" value="P:methylation"/>
    <property type="evidence" value="ECO:0007669"/>
    <property type="project" value="UniProtKB-KW"/>
</dbReference>
<proteinExistence type="inferred from homology"/>